<protein>
    <submittedName>
        <fullName evidence="1">HAD family hydrolase</fullName>
    </submittedName>
</protein>
<keyword evidence="2" id="KW-1185">Reference proteome</keyword>
<dbReference type="InterPro" id="IPR036412">
    <property type="entry name" value="HAD-like_sf"/>
</dbReference>
<dbReference type="InterPro" id="IPR000150">
    <property type="entry name" value="Cof"/>
</dbReference>
<proteinExistence type="predicted"/>
<gene>
    <name evidence="1" type="ORF">PQ472_08870</name>
</gene>
<accession>A0ABY7WPA5</accession>
<dbReference type="RefSeq" id="WP_274259216.1">
    <property type="nucleotide sequence ID" value="NZ_CP117884.1"/>
</dbReference>
<evidence type="ECO:0000313" key="2">
    <source>
        <dbReference type="Proteomes" id="UP001220377"/>
    </source>
</evidence>
<dbReference type="Gene3D" id="3.40.50.1000">
    <property type="entry name" value="HAD superfamily/HAD-like"/>
    <property type="match status" value="1"/>
</dbReference>
<dbReference type="EMBL" id="CP117884">
    <property type="protein sequence ID" value="WDF82032.1"/>
    <property type="molecule type" value="Genomic_DNA"/>
</dbReference>
<evidence type="ECO:0000313" key="1">
    <source>
        <dbReference type="EMBL" id="WDF82032.1"/>
    </source>
</evidence>
<dbReference type="GO" id="GO:0016787">
    <property type="term" value="F:hydrolase activity"/>
    <property type="evidence" value="ECO:0007669"/>
    <property type="project" value="UniProtKB-KW"/>
</dbReference>
<dbReference type="Pfam" id="PF08282">
    <property type="entry name" value="Hydrolase_3"/>
    <property type="match status" value="1"/>
</dbReference>
<dbReference type="PANTHER" id="PTHR10000">
    <property type="entry name" value="PHOSPHOSERINE PHOSPHATASE"/>
    <property type="match status" value="1"/>
</dbReference>
<sequence length="270" mass="29868">MIKLAAIDLDGTLYDRHLRVSQHNRAALNEWVASGRQLAIASGRMIPRVDKLLRDDLQVPGYKMCLNGAMVYAPDGKVIAAHPMGKSTLLHVMFIARRYGVRIRFYGELYHVLFSPGHRTTYYGGELTDDVTVATVGELRDLLQRPDIDIYKFTVESVWGNIPALFRARRALMLQPLAMTRSKPLLYEGTAKGVNKLAGLRAICRHAGIDMAESMSFGDQLNDLEMVQGAGVGVAMGNAVREVRQAADVITGRNTASGVAQMLRHEMKVD</sequence>
<dbReference type="SUPFAM" id="SSF56784">
    <property type="entry name" value="HAD-like"/>
    <property type="match status" value="1"/>
</dbReference>
<dbReference type="Proteomes" id="UP001220377">
    <property type="component" value="Chromosome"/>
</dbReference>
<organism evidence="1 2">
    <name type="scientific">Lacticaseibacillus pabuli</name>
    <dbReference type="NCBI Taxonomy" id="3025672"/>
    <lineage>
        <taxon>Bacteria</taxon>
        <taxon>Bacillati</taxon>
        <taxon>Bacillota</taxon>
        <taxon>Bacilli</taxon>
        <taxon>Lactobacillales</taxon>
        <taxon>Lactobacillaceae</taxon>
        <taxon>Lacticaseibacillus</taxon>
    </lineage>
</organism>
<name>A0ABY7WPA5_9LACO</name>
<dbReference type="SFLD" id="SFLDG01140">
    <property type="entry name" value="C2.B:_Phosphomannomutase_and_P"/>
    <property type="match status" value="1"/>
</dbReference>
<dbReference type="NCBIfam" id="TIGR00099">
    <property type="entry name" value="Cof-subfamily"/>
    <property type="match status" value="1"/>
</dbReference>
<dbReference type="InterPro" id="IPR023214">
    <property type="entry name" value="HAD_sf"/>
</dbReference>
<dbReference type="Gene3D" id="3.30.1240.10">
    <property type="match status" value="1"/>
</dbReference>
<dbReference type="PANTHER" id="PTHR10000:SF8">
    <property type="entry name" value="HAD SUPERFAMILY HYDROLASE-LIKE, TYPE 3"/>
    <property type="match status" value="1"/>
</dbReference>
<reference evidence="1 2" key="1">
    <citation type="submission" date="2023-02" db="EMBL/GenBank/DDBJ databases">
        <title>Genome sequence of Lacticaseibacillus sp. KACC 23028.</title>
        <authorList>
            <person name="Kim S."/>
            <person name="Heo J."/>
            <person name="Kwon S.-W."/>
        </authorList>
    </citation>
    <scope>NUCLEOTIDE SEQUENCE [LARGE SCALE GENOMIC DNA]</scope>
    <source>
        <strain evidence="1 2">KACC 23028</strain>
    </source>
</reference>
<keyword evidence="1" id="KW-0378">Hydrolase</keyword>
<dbReference type="SFLD" id="SFLDS00003">
    <property type="entry name" value="Haloacid_Dehalogenase"/>
    <property type="match status" value="1"/>
</dbReference>